<dbReference type="GO" id="GO:0016810">
    <property type="term" value="F:hydrolase activity, acting on carbon-nitrogen (but not peptide) bonds"/>
    <property type="evidence" value="ECO:0007669"/>
    <property type="project" value="InterPro"/>
</dbReference>
<dbReference type="Pfam" id="PF01425">
    <property type="entry name" value="Amidase"/>
    <property type="match status" value="1"/>
</dbReference>
<comment type="subcellular location">
    <subcellularLocation>
        <location evidence="1">Cell membrane</location>
        <topology evidence="1">Lipid-anchor</topology>
        <topology evidence="1">GPI-anchor</topology>
    </subcellularLocation>
</comment>
<dbReference type="Pfam" id="PF01522">
    <property type="entry name" value="Polysacc_deac_1"/>
    <property type="match status" value="1"/>
</dbReference>
<keyword evidence="3" id="KW-1003">Cell membrane</keyword>
<keyword evidence="4" id="KW-0336">GPI-anchor</keyword>
<proteinExistence type="inferred from homology"/>
<dbReference type="GO" id="GO:0098552">
    <property type="term" value="C:side of membrane"/>
    <property type="evidence" value="ECO:0007669"/>
    <property type="project" value="UniProtKB-KW"/>
</dbReference>
<dbReference type="InterPro" id="IPR002509">
    <property type="entry name" value="NODB_dom"/>
</dbReference>
<dbReference type="Gene3D" id="3.20.20.370">
    <property type="entry name" value="Glycoside hydrolase/deacetylase"/>
    <property type="match status" value="1"/>
</dbReference>
<evidence type="ECO:0000313" key="9">
    <source>
        <dbReference type="EMBL" id="KAF5313103.1"/>
    </source>
</evidence>
<keyword evidence="10" id="KW-1185">Reference proteome</keyword>
<dbReference type="EMBL" id="JAACJJ010000056">
    <property type="protein sequence ID" value="KAF5313103.1"/>
    <property type="molecule type" value="Genomic_DNA"/>
</dbReference>
<keyword evidence="7" id="KW-0961">Cell wall biogenesis/degradation</keyword>
<organism evidence="9 10">
    <name type="scientific">Psilocybe cf. subviscida</name>
    <dbReference type="NCBI Taxonomy" id="2480587"/>
    <lineage>
        <taxon>Eukaryota</taxon>
        <taxon>Fungi</taxon>
        <taxon>Dikarya</taxon>
        <taxon>Basidiomycota</taxon>
        <taxon>Agaricomycotina</taxon>
        <taxon>Agaricomycetes</taxon>
        <taxon>Agaricomycetidae</taxon>
        <taxon>Agaricales</taxon>
        <taxon>Agaricineae</taxon>
        <taxon>Strophariaceae</taxon>
        <taxon>Psilocybe</taxon>
    </lineage>
</organism>
<comment type="similarity">
    <text evidence="2">Belongs to the amidase family.</text>
</comment>
<evidence type="ECO:0000256" key="2">
    <source>
        <dbReference type="ARBA" id="ARBA00009199"/>
    </source>
</evidence>
<keyword evidence="4" id="KW-0325">Glycoprotein</keyword>
<evidence type="ECO:0000256" key="3">
    <source>
        <dbReference type="ARBA" id="ARBA00022475"/>
    </source>
</evidence>
<comment type="caution">
    <text evidence="9">The sequence shown here is derived from an EMBL/GenBank/DDBJ whole genome shotgun (WGS) entry which is preliminary data.</text>
</comment>
<dbReference type="InterPro" id="IPR011330">
    <property type="entry name" value="Glyco_hydro/deAcase_b/a-brl"/>
</dbReference>
<dbReference type="GO" id="GO:0005886">
    <property type="term" value="C:plasma membrane"/>
    <property type="evidence" value="ECO:0007669"/>
    <property type="project" value="UniProtKB-SubCell"/>
</dbReference>
<dbReference type="InterPro" id="IPR020556">
    <property type="entry name" value="Amidase_CS"/>
</dbReference>
<dbReference type="Proteomes" id="UP000567179">
    <property type="component" value="Unassembled WGS sequence"/>
</dbReference>
<reference evidence="9 10" key="1">
    <citation type="journal article" date="2020" name="ISME J.">
        <title>Uncovering the hidden diversity of litter-decomposition mechanisms in mushroom-forming fungi.</title>
        <authorList>
            <person name="Floudas D."/>
            <person name="Bentzer J."/>
            <person name="Ahren D."/>
            <person name="Johansson T."/>
            <person name="Persson P."/>
            <person name="Tunlid A."/>
        </authorList>
    </citation>
    <scope>NUCLEOTIDE SEQUENCE [LARGE SCALE GENOMIC DNA]</scope>
    <source>
        <strain evidence="9 10">CBS 101986</strain>
    </source>
</reference>
<dbReference type="InterPro" id="IPR023631">
    <property type="entry name" value="Amidase_dom"/>
</dbReference>
<keyword evidence="6" id="KW-0449">Lipoprotein</keyword>
<evidence type="ECO:0000256" key="1">
    <source>
        <dbReference type="ARBA" id="ARBA00004609"/>
    </source>
</evidence>
<dbReference type="GO" id="GO:0071555">
    <property type="term" value="P:cell wall organization"/>
    <property type="evidence" value="ECO:0007669"/>
    <property type="project" value="UniProtKB-KW"/>
</dbReference>
<dbReference type="GO" id="GO:0005975">
    <property type="term" value="P:carbohydrate metabolic process"/>
    <property type="evidence" value="ECO:0007669"/>
    <property type="project" value="InterPro"/>
</dbReference>
<accession>A0A8H5AZ61</accession>
<dbReference type="OrthoDB" id="1879366at2759"/>
<dbReference type="AlphaFoldDB" id="A0A8H5AZ61"/>
<dbReference type="SUPFAM" id="SSF75304">
    <property type="entry name" value="Amidase signature (AS) enzymes"/>
    <property type="match status" value="1"/>
</dbReference>
<feature type="domain" description="NodB homology" evidence="8">
    <location>
        <begin position="691"/>
        <end position="920"/>
    </location>
</feature>
<evidence type="ECO:0000256" key="4">
    <source>
        <dbReference type="ARBA" id="ARBA00022622"/>
    </source>
</evidence>
<evidence type="ECO:0000256" key="5">
    <source>
        <dbReference type="ARBA" id="ARBA00023136"/>
    </source>
</evidence>
<dbReference type="PANTHER" id="PTHR43123">
    <property type="entry name" value="POLYSACCHARIDE DEACETYLASE-RELATED"/>
    <property type="match status" value="1"/>
</dbReference>
<dbReference type="PANTHER" id="PTHR43123:SF1">
    <property type="entry name" value="POLYSACCHARIDE DEACETYLASE-RELATED"/>
    <property type="match status" value="1"/>
</dbReference>
<protein>
    <recommendedName>
        <fullName evidence="8">NodB homology domain-containing protein</fullName>
    </recommendedName>
</protein>
<evidence type="ECO:0000313" key="10">
    <source>
        <dbReference type="Proteomes" id="UP000567179"/>
    </source>
</evidence>
<evidence type="ECO:0000256" key="7">
    <source>
        <dbReference type="ARBA" id="ARBA00023316"/>
    </source>
</evidence>
<dbReference type="Gene3D" id="3.90.1300.10">
    <property type="entry name" value="Amidase signature (AS) domain"/>
    <property type="match status" value="1"/>
</dbReference>
<keyword evidence="5" id="KW-0472">Membrane</keyword>
<evidence type="ECO:0000256" key="6">
    <source>
        <dbReference type="ARBA" id="ARBA00023288"/>
    </source>
</evidence>
<gene>
    <name evidence="9" type="ORF">D9619_003621</name>
</gene>
<name>A0A8H5AZ61_9AGAR</name>
<dbReference type="InterPro" id="IPR036928">
    <property type="entry name" value="AS_sf"/>
</dbReference>
<evidence type="ECO:0000259" key="8">
    <source>
        <dbReference type="PROSITE" id="PS51677"/>
    </source>
</evidence>
<dbReference type="SUPFAM" id="SSF88713">
    <property type="entry name" value="Glycoside hydrolase/deacetylase"/>
    <property type="match status" value="1"/>
</dbReference>
<sequence>MSEGNPVTEETVLALAPKIGHGVKFNNSQDVKDYTAILAAFHDSAMSILEMDDYTPPALLPNFERFPRENISFPTKGSPENPLGGWACKFTIEDKKKTSRTGLLEGRTVVLKDCFSVAGVPCTIGTDAISPPWVPFVDATIVTRVLEAGGVICGKASTESMCQSASSFTSCTGPVENPYAPGRTAGGSSSGCGALVATHEADMAIGADQGGSIRMPSAMCGLVGVKPTFGLVPYTATASNEWQHDYAGPMARTVRDAALLLQVIAGADGLDDRAPAGCPLPGEVPAYSEKLLPEGAVAGSPLKEKKVGILTEAFEMPVLDPRVGEKVRGAAALFESLGAVVEEVSVPLHKIAPTVWMIANRYAGGKTRLGQACGHRQYYQNDLYNLCVRMFPLKQEVWERFIPATINAQLNALYGWEKLSGAYGKAMNKLLEISHAYDAALSKYDVLVLPTVAFIANTHAAPTDTALQKIQKSVGQGLNCCPFNGSGHPALTLPIGTLPPPASELTEAEIQMQKESGKELKLPVGMQLVGKWWDETTLFQFAAAWEGAFDWKSREFKGLLDRYDWVHGAIKGRFLELSLHLRSHLHTELISSSVYDSNLYSHSTPIISGICYPLDMPTSAVDLTNYAPRDFRGYGRNPPNPNWPNGAKVAVNFVINYEEGGENTLDNGDAQAEAMLQEVGPKIGLQGERDIPMETQFEYGSRRGMWRLLNLFEKHNMNITIYAVGKAYEQQPEIAAACEQGGHETASHCYRWIDYTLMDAETEEKHIRQAVESFKKTSPSGKVPVGWYYGRPSPRSRALISKVYRELGLELLYQADTYADDLPYWIPDPIVGASEGLLMMPYTYDVNDFKFFVAPGFGSSMAYFEHAKGAFDTLYEEGENGQPGYLTVALHARVIGRPGRFPAIKQFVEYISQKEGVWVATREQIARHWKEQYPYQAPTSA</sequence>
<dbReference type="PROSITE" id="PS00571">
    <property type="entry name" value="AMIDASES"/>
    <property type="match status" value="1"/>
</dbReference>
<dbReference type="PROSITE" id="PS51677">
    <property type="entry name" value="NODB"/>
    <property type="match status" value="1"/>
</dbReference>